<dbReference type="EMBL" id="CM055094">
    <property type="protein sequence ID" value="KAJ7561861.1"/>
    <property type="molecule type" value="Genomic_DNA"/>
</dbReference>
<evidence type="ECO:0000313" key="2">
    <source>
        <dbReference type="Proteomes" id="UP001162992"/>
    </source>
</evidence>
<protein>
    <submittedName>
        <fullName evidence="1">Uncharacterized protein</fullName>
    </submittedName>
</protein>
<comment type="caution">
    <text evidence="1">The sequence shown here is derived from an EMBL/GenBank/DDBJ whole genome shotgun (WGS) entry which is preliminary data.</text>
</comment>
<dbReference type="Proteomes" id="UP001162992">
    <property type="component" value="Chromosome 3"/>
</dbReference>
<keyword evidence="2" id="KW-1185">Reference proteome</keyword>
<accession>A0ACC2E5W6</accession>
<gene>
    <name evidence="1" type="ORF">O6H91_03G044400</name>
</gene>
<organism evidence="1 2">
    <name type="scientific">Diphasiastrum complanatum</name>
    <name type="common">Issler's clubmoss</name>
    <name type="synonym">Lycopodium complanatum</name>
    <dbReference type="NCBI Taxonomy" id="34168"/>
    <lineage>
        <taxon>Eukaryota</taxon>
        <taxon>Viridiplantae</taxon>
        <taxon>Streptophyta</taxon>
        <taxon>Embryophyta</taxon>
        <taxon>Tracheophyta</taxon>
        <taxon>Lycopodiopsida</taxon>
        <taxon>Lycopodiales</taxon>
        <taxon>Lycopodiaceae</taxon>
        <taxon>Lycopodioideae</taxon>
        <taxon>Diphasiastrum</taxon>
    </lineage>
</organism>
<sequence length="331" mass="37164">MASIREKVVPIKKIDSHLHVWASPEENHASDGSSLREENDESWSDILGGVFIAWMLNAKEYPYFPGQETTLIGSSDDLLKSMEEAGVDGALIVQPINYMFDHSYVTSVLQKHPDKFLGCFLADPSDGGNGIAKLEHLVTKEGYKAMRFNPYLWPPNEKMNNEIGRKLFAKAGELGIAVGFMCFKGLLLHVEEIEDLCSQSPSTIVLIDHFGFCKPPLNEVEDKSLTRLLQLARLPQVYVKVSAFFRVSRDEFPYRDTWPVLKRLLSSFGAKRLMWGSDYPFIKNECGYVNAAEILPLAKSEEALLTDDELRWIMGETAQSVFGGAWSKSSS</sequence>
<reference evidence="2" key="1">
    <citation type="journal article" date="2024" name="Proc. Natl. Acad. Sci. U.S.A.">
        <title>Extraordinary preservation of gene collinearity over three hundred million years revealed in homosporous lycophytes.</title>
        <authorList>
            <person name="Li C."/>
            <person name="Wickell D."/>
            <person name="Kuo L.Y."/>
            <person name="Chen X."/>
            <person name="Nie B."/>
            <person name="Liao X."/>
            <person name="Peng D."/>
            <person name="Ji J."/>
            <person name="Jenkins J."/>
            <person name="Williams M."/>
            <person name="Shu S."/>
            <person name="Plott C."/>
            <person name="Barry K."/>
            <person name="Rajasekar S."/>
            <person name="Grimwood J."/>
            <person name="Han X."/>
            <person name="Sun S."/>
            <person name="Hou Z."/>
            <person name="He W."/>
            <person name="Dai G."/>
            <person name="Sun C."/>
            <person name="Schmutz J."/>
            <person name="Leebens-Mack J.H."/>
            <person name="Li F.W."/>
            <person name="Wang L."/>
        </authorList>
    </citation>
    <scope>NUCLEOTIDE SEQUENCE [LARGE SCALE GENOMIC DNA]</scope>
    <source>
        <strain evidence="2">cv. PW_Plant_1</strain>
    </source>
</reference>
<name>A0ACC2E5W6_DIPCM</name>
<proteinExistence type="predicted"/>
<evidence type="ECO:0000313" key="1">
    <source>
        <dbReference type="EMBL" id="KAJ7561861.1"/>
    </source>
</evidence>